<evidence type="ECO:0000313" key="2">
    <source>
        <dbReference type="EMBL" id="AYR05892.1"/>
    </source>
</evidence>
<evidence type="ECO:0000256" key="1">
    <source>
        <dbReference type="ARBA" id="ARBA00023239"/>
    </source>
</evidence>
<organism evidence="2">
    <name type="scientific">Lithothamnion sp</name>
    <dbReference type="NCBI Taxonomy" id="1940749"/>
    <lineage>
        <taxon>Eukaryota</taxon>
        <taxon>Rhodophyta</taxon>
        <taxon>Florideophyceae</taxon>
        <taxon>Corallinophycidae</taxon>
        <taxon>Hapalidiales</taxon>
        <taxon>Hapalidiaceae</taxon>
        <taxon>Melobesioideae</taxon>
        <taxon>Lithothamnion</taxon>
    </lineage>
</organism>
<dbReference type="EMBL" id="MH281627">
    <property type="protein sequence ID" value="AYR05892.1"/>
    <property type="molecule type" value="Genomic_DNA"/>
</dbReference>
<dbReference type="Gene3D" id="2.40.128.20">
    <property type="match status" value="1"/>
</dbReference>
<dbReference type="InterPro" id="IPR012674">
    <property type="entry name" value="Calycin"/>
</dbReference>
<proteinExistence type="predicted"/>
<keyword evidence="2" id="KW-0934">Plastid</keyword>
<evidence type="ECO:0008006" key="3">
    <source>
        <dbReference type="Google" id="ProtNLM"/>
    </source>
</evidence>
<name>A0A3G3MGG7_9FLOR</name>
<dbReference type="AlphaFoldDB" id="A0A3G3MGG7"/>
<reference evidence="2" key="1">
    <citation type="journal article" date="2018" name="Genome Biol. Evol.">
        <title>Mitochondrial and Plastid Genomes from Coralline Red Algae Provide Insights into the Incongruent Evolutionary Histories of Organelles.</title>
        <authorList>
            <person name="Lee J."/>
            <person name="Song H.J."/>
            <person name="In Park S."/>
            <person name="Lee Y.M."/>
            <person name="Jeong S.Y."/>
            <person name="Oh Cho T."/>
            <person name="Kim J.H."/>
            <person name="Choi H.G."/>
            <person name="Choi C.G."/>
            <person name="Nelson W.A."/>
            <person name="Fredericq S."/>
            <person name="Bhattacharya D."/>
            <person name="Su Yoon H."/>
        </authorList>
    </citation>
    <scope>NUCLEOTIDE SEQUENCE</scope>
</reference>
<dbReference type="InterPro" id="IPR018536">
    <property type="entry name" value="CpcS/CpeS"/>
</dbReference>
<dbReference type="GO" id="GO:0016829">
    <property type="term" value="F:lyase activity"/>
    <property type="evidence" value="ECO:0007669"/>
    <property type="project" value="UniProtKB-KW"/>
</dbReference>
<protein>
    <recommendedName>
        <fullName evidence="3">Chromophore lyase CpcS/CpeS</fullName>
    </recommendedName>
</protein>
<accession>A0A3G3MGG7</accession>
<keyword evidence="1" id="KW-0456">Lyase</keyword>
<gene>
    <name evidence="2" type="primary">ycf58</name>
</gene>
<geneLocation type="plastid" evidence="2"/>
<sequence>MDSKFFINKIEGNWIIQSTNYSLIKNTISTSINHVFWKKIKNTNNEIILKNRILKFPITDRNVYIIESSNQKRNETFYKVFLCNEKMNKGSILKINYSGCIVSQAFFNYKNNQYCHINYQYDNFNIAEKVYFINPNLKIIKSIITKNDMCIGISFSSEIKIN</sequence>
<dbReference type="Pfam" id="PF09367">
    <property type="entry name" value="CpeS"/>
    <property type="match status" value="1"/>
</dbReference>